<dbReference type="EC" id="3.1.13.5" evidence="1"/>
<dbReference type="InterPro" id="IPR052408">
    <property type="entry name" value="Exonuclease_MUT-7-like"/>
</dbReference>
<sequence>MKTLYSKFDKKLISALPRALFEGRIFVIQTEAEASRAVDYLLASAVLGVDTETRPSFRKGCTNKVALLQVSTDDTCFLFRLNHIGVTESVKRLLQDENVLKVGLSLRDDFASLHKRGEFEPRAFLDLQDYVRAFGIEDMSLQKLYANIFGQKISKGQRLTNWEADVLTEGQKLYAATDAWACIRLYRELETLKENNDYELAVVQES</sequence>
<dbReference type="InterPro" id="IPR002562">
    <property type="entry name" value="3'-5'_exonuclease_dom"/>
</dbReference>
<dbReference type="RefSeq" id="WP_008620982.1">
    <property type="nucleotide sequence ID" value="NZ_CABMOJ010000033.1"/>
</dbReference>
<dbReference type="GO" id="GO:0006139">
    <property type="term" value="P:nucleobase-containing compound metabolic process"/>
    <property type="evidence" value="ECO:0007669"/>
    <property type="project" value="InterPro"/>
</dbReference>
<keyword evidence="1" id="KW-0378">Hydrolase</keyword>
<dbReference type="SMART" id="SM00474">
    <property type="entry name" value="35EXOc"/>
    <property type="match status" value="1"/>
</dbReference>
<dbReference type="GO" id="GO:0033890">
    <property type="term" value="F:ribonuclease D activity"/>
    <property type="evidence" value="ECO:0007669"/>
    <property type="project" value="UniProtKB-EC"/>
</dbReference>
<dbReference type="GeneID" id="93557863"/>
<dbReference type="PANTHER" id="PTHR47765">
    <property type="entry name" value="3'-5' EXONUCLEASE DOMAIN-CONTAINING PROTEIN"/>
    <property type="match status" value="1"/>
</dbReference>
<dbReference type="CDD" id="cd06141">
    <property type="entry name" value="WRN_exo"/>
    <property type="match status" value="1"/>
</dbReference>
<dbReference type="AlphaFoldDB" id="A0A6N3CG79"/>
<dbReference type="SUPFAM" id="SSF53098">
    <property type="entry name" value="Ribonuclease H-like"/>
    <property type="match status" value="1"/>
</dbReference>
<evidence type="ECO:0000313" key="1">
    <source>
        <dbReference type="EMBL" id="VYU13879.1"/>
    </source>
</evidence>
<dbReference type="GO" id="GO:0003676">
    <property type="term" value="F:nucleic acid binding"/>
    <property type="evidence" value="ECO:0007669"/>
    <property type="project" value="InterPro"/>
</dbReference>
<dbReference type="Gene3D" id="3.30.420.10">
    <property type="entry name" value="Ribonuclease H-like superfamily/Ribonuclease H"/>
    <property type="match status" value="1"/>
</dbReference>
<dbReference type="EMBL" id="CACRUT010000014">
    <property type="protein sequence ID" value="VYU13879.1"/>
    <property type="molecule type" value="Genomic_DNA"/>
</dbReference>
<name>A0A6N3CG79_9BACT</name>
<gene>
    <name evidence="1" type="primary">rnd</name>
    <name evidence="1" type="ORF">PCLFYP37_02013</name>
</gene>
<dbReference type="PANTHER" id="PTHR47765:SF2">
    <property type="entry name" value="EXONUCLEASE MUT-7 HOMOLOG"/>
    <property type="match status" value="1"/>
</dbReference>
<accession>A0A6N3CG79</accession>
<proteinExistence type="predicted"/>
<protein>
    <submittedName>
        <fullName evidence="1">Ribonuclease D</fullName>
        <ecNumber evidence="1">3.1.13.5</ecNumber>
    </submittedName>
</protein>
<dbReference type="InterPro" id="IPR036397">
    <property type="entry name" value="RNaseH_sf"/>
</dbReference>
<reference evidence="1" key="1">
    <citation type="submission" date="2019-11" db="EMBL/GenBank/DDBJ databases">
        <authorList>
            <person name="Feng L."/>
        </authorList>
    </citation>
    <scope>NUCLEOTIDE SEQUENCE</scope>
    <source>
        <strain evidence="1">PclaraLFYP37</strain>
    </source>
</reference>
<dbReference type="GO" id="GO:0008408">
    <property type="term" value="F:3'-5' exonuclease activity"/>
    <property type="evidence" value="ECO:0007669"/>
    <property type="project" value="InterPro"/>
</dbReference>
<dbReference type="Pfam" id="PF01612">
    <property type="entry name" value="DNA_pol_A_exo1"/>
    <property type="match status" value="1"/>
</dbReference>
<dbReference type="InterPro" id="IPR012337">
    <property type="entry name" value="RNaseH-like_sf"/>
</dbReference>
<organism evidence="1">
    <name type="scientific">Paraprevotella clara</name>
    <dbReference type="NCBI Taxonomy" id="454154"/>
    <lineage>
        <taxon>Bacteria</taxon>
        <taxon>Pseudomonadati</taxon>
        <taxon>Bacteroidota</taxon>
        <taxon>Bacteroidia</taxon>
        <taxon>Bacteroidales</taxon>
        <taxon>Prevotellaceae</taxon>
        <taxon>Paraprevotella</taxon>
    </lineage>
</organism>